<keyword evidence="2" id="KW-1185">Reference proteome</keyword>
<dbReference type="EMBL" id="JBBNAG010000010">
    <property type="protein sequence ID" value="KAK9100030.1"/>
    <property type="molecule type" value="Genomic_DNA"/>
</dbReference>
<name>A0AAP0EUR9_9MAGN</name>
<organism evidence="1 2">
    <name type="scientific">Stephania cephalantha</name>
    <dbReference type="NCBI Taxonomy" id="152367"/>
    <lineage>
        <taxon>Eukaryota</taxon>
        <taxon>Viridiplantae</taxon>
        <taxon>Streptophyta</taxon>
        <taxon>Embryophyta</taxon>
        <taxon>Tracheophyta</taxon>
        <taxon>Spermatophyta</taxon>
        <taxon>Magnoliopsida</taxon>
        <taxon>Ranunculales</taxon>
        <taxon>Menispermaceae</taxon>
        <taxon>Menispermoideae</taxon>
        <taxon>Cissampelideae</taxon>
        <taxon>Stephania</taxon>
    </lineage>
</organism>
<dbReference type="Proteomes" id="UP001419268">
    <property type="component" value="Unassembled WGS sequence"/>
</dbReference>
<evidence type="ECO:0000313" key="1">
    <source>
        <dbReference type="EMBL" id="KAK9100030.1"/>
    </source>
</evidence>
<comment type="caution">
    <text evidence="1">The sequence shown here is derived from an EMBL/GenBank/DDBJ whole genome shotgun (WGS) entry which is preliminary data.</text>
</comment>
<sequence>MSVTHSPTSPSTVLSSDSSCTSHLASICKSLLFWLPYPVLVDLPPILIFLHGSRFSPVTLLELALSPPPSLSSLVGLLVSVFPNRIGVVRVVLDLNRVHSPFVSVHSIDEDLGSGTVISLW</sequence>
<protein>
    <submittedName>
        <fullName evidence="1">Uncharacterized protein</fullName>
    </submittedName>
</protein>
<evidence type="ECO:0000313" key="2">
    <source>
        <dbReference type="Proteomes" id="UP001419268"/>
    </source>
</evidence>
<reference evidence="1 2" key="1">
    <citation type="submission" date="2024-01" db="EMBL/GenBank/DDBJ databases">
        <title>Genome assemblies of Stephania.</title>
        <authorList>
            <person name="Yang L."/>
        </authorList>
    </citation>
    <scope>NUCLEOTIDE SEQUENCE [LARGE SCALE GENOMIC DNA]</scope>
    <source>
        <strain evidence="1">JXDWG</strain>
        <tissue evidence="1">Leaf</tissue>
    </source>
</reference>
<gene>
    <name evidence="1" type="ORF">Scep_023460</name>
</gene>
<dbReference type="AlphaFoldDB" id="A0AAP0EUR9"/>
<accession>A0AAP0EUR9</accession>
<proteinExistence type="predicted"/>